<dbReference type="OrthoDB" id="5245063at2759"/>
<name>A0A9Q8QJS2_9HYPO</name>
<feature type="domain" description="Rad26-like C-terminal" evidence="4">
    <location>
        <begin position="742"/>
        <end position="805"/>
    </location>
</feature>
<feature type="region of interest" description="Disordered" evidence="2">
    <location>
        <begin position="313"/>
        <end position="352"/>
    </location>
</feature>
<feature type="domain" description="Rad26-like N-terminal" evidence="5">
    <location>
        <begin position="391"/>
        <end position="440"/>
    </location>
</feature>
<dbReference type="InterPro" id="IPR022093">
    <property type="entry name" value="Rad26-like_helical"/>
</dbReference>
<protein>
    <recommendedName>
        <fullName evidence="8">DNA repair protein Rad26</fullName>
    </recommendedName>
</protein>
<dbReference type="AlphaFoldDB" id="A0A9Q8QJS2"/>
<dbReference type="Pfam" id="PF12331">
    <property type="entry name" value="Rad26-like_helical_rpts"/>
    <property type="match status" value="1"/>
</dbReference>
<dbReference type="EMBL" id="CP086359">
    <property type="protein sequence ID" value="UNI20532.1"/>
    <property type="molecule type" value="Genomic_DNA"/>
</dbReference>
<dbReference type="KEGG" id="ptkz:JDV02_006610"/>
<feature type="compositionally biased region" description="Low complexity" evidence="2">
    <location>
        <begin position="37"/>
        <end position="51"/>
    </location>
</feature>
<dbReference type="InterPro" id="IPR048380">
    <property type="entry name" value="Rad26-like_N"/>
</dbReference>
<reference evidence="6" key="1">
    <citation type="submission" date="2021-11" db="EMBL/GenBank/DDBJ databases">
        <title>Purpureocillium_takamizusanense_genome.</title>
        <authorList>
            <person name="Nguyen N.-H."/>
        </authorList>
    </citation>
    <scope>NUCLEOTIDE SEQUENCE</scope>
    <source>
        <strain evidence="6">PT3</strain>
    </source>
</reference>
<feature type="compositionally biased region" description="Acidic residues" evidence="2">
    <location>
        <begin position="62"/>
        <end position="72"/>
    </location>
</feature>
<evidence type="ECO:0008006" key="8">
    <source>
        <dbReference type="Google" id="ProtNLM"/>
    </source>
</evidence>
<accession>A0A9Q8QJS2</accession>
<dbReference type="GeneID" id="72068559"/>
<keyword evidence="7" id="KW-1185">Reference proteome</keyword>
<gene>
    <name evidence="6" type="ORF">JDV02_006610</name>
</gene>
<evidence type="ECO:0000259" key="5">
    <source>
        <dbReference type="Pfam" id="PF21048"/>
    </source>
</evidence>
<feature type="domain" description="Rad26-like helical repeats" evidence="3">
    <location>
        <begin position="498"/>
        <end position="733"/>
    </location>
</feature>
<evidence type="ECO:0000313" key="6">
    <source>
        <dbReference type="EMBL" id="UNI20532.1"/>
    </source>
</evidence>
<organism evidence="6 7">
    <name type="scientific">Purpureocillium takamizusanense</name>
    <dbReference type="NCBI Taxonomy" id="2060973"/>
    <lineage>
        <taxon>Eukaryota</taxon>
        <taxon>Fungi</taxon>
        <taxon>Dikarya</taxon>
        <taxon>Ascomycota</taxon>
        <taxon>Pezizomycotina</taxon>
        <taxon>Sordariomycetes</taxon>
        <taxon>Hypocreomycetidae</taxon>
        <taxon>Hypocreales</taxon>
        <taxon>Ophiocordycipitaceae</taxon>
        <taxon>Purpureocillium</taxon>
    </lineage>
</organism>
<sequence length="807" mass="87826">MDIDEFSDDGFDDLTDNVLQELERNAIQLTQGHALRPSQQQQQQQQQQPSQDVLQHRYSDYGWEEEDDDLDTTEVTNDVGAPIGRPVVDKTLQQRQQQHPSAPRRPIPPVPNPRWNPTVDPTSRQGGPMTAGARPPGAVAPSQPFSASQGFQPQGPGRITQPQPSQFARSALPPGGRFPASQASQAPSGDMVAALQQRLKTLETELHIARGEVSIIRANSTKAQQEYDAQVARLKKLNAEQLAKQERIVEAAVAAEKSANTELQFLQRDMREVSDRARRRDTAGPAAAAGAVSTPKKTNKTWGIADGFDEMDIALSPSKGQGRGKGSGSVAANVGERTPSKGKRKRPVMDSPIAALETHTEDVEMGHDKPASQGQQHPAVVMAVPTAPFEFLQLVLDHGSFHQQPPTFDTLSRYSFPSDPTGTSFAAMIFEKLPLMGNPHRPMQLLVDFTEHIIAMWTRCLEEQFWEPVKYLVALVSFTFDLHVISVAPLVVGNLAPVAQSTILVLAEARRRAPDGNLSNSDEYAFFEEHIDTTQILSLLTLCALACATTPSETGDGVDCTASSFWKLMSLDLVLLLLTPRQLFSDTLAMLDLLASSSLPSSIGPVTEEAEPAVIARAIIERVSAKLIEPLRANMTPGQRRRLRLATLRTLAAFARYPFGAMQLACHDNALPRLVTCLSASIDDLYDQPIPASAVDPLPRVITSSSVKIPHSNTSADLFKIISQSVALIHTLVTSEKTSSVADIGQKLSMTHGGSQRYLIALGRLYFAEDLIIEHGIESQVVDAAQELLELAVTPDEGYAVGEAFGF</sequence>
<evidence type="ECO:0000256" key="1">
    <source>
        <dbReference type="SAM" id="Coils"/>
    </source>
</evidence>
<evidence type="ECO:0000259" key="4">
    <source>
        <dbReference type="Pfam" id="PF21046"/>
    </source>
</evidence>
<evidence type="ECO:0000256" key="2">
    <source>
        <dbReference type="SAM" id="MobiDB-lite"/>
    </source>
</evidence>
<dbReference type="Proteomes" id="UP000829364">
    <property type="component" value="Chromosome 6"/>
</dbReference>
<feature type="coiled-coil region" evidence="1">
    <location>
        <begin position="192"/>
        <end position="276"/>
    </location>
</feature>
<proteinExistence type="predicted"/>
<feature type="compositionally biased region" description="Polar residues" evidence="2">
    <location>
        <begin position="143"/>
        <end position="152"/>
    </location>
</feature>
<feature type="region of interest" description="Disordered" evidence="2">
    <location>
        <begin position="276"/>
        <end position="301"/>
    </location>
</feature>
<dbReference type="Pfam" id="PF21046">
    <property type="entry name" value="Rad26-like_C"/>
    <property type="match status" value="1"/>
</dbReference>
<evidence type="ECO:0000259" key="3">
    <source>
        <dbReference type="Pfam" id="PF12331"/>
    </source>
</evidence>
<evidence type="ECO:0000313" key="7">
    <source>
        <dbReference type="Proteomes" id="UP000829364"/>
    </source>
</evidence>
<keyword evidence="1" id="KW-0175">Coiled coil</keyword>
<dbReference type="Pfam" id="PF21048">
    <property type="entry name" value="Rad26-like_N"/>
    <property type="match status" value="1"/>
</dbReference>
<feature type="region of interest" description="Disordered" evidence="2">
    <location>
        <begin position="31"/>
        <end position="189"/>
    </location>
</feature>
<dbReference type="InterPro" id="IPR048379">
    <property type="entry name" value="Rad26-like_C"/>
</dbReference>
<feature type="compositionally biased region" description="Pro residues" evidence="2">
    <location>
        <begin position="103"/>
        <end position="114"/>
    </location>
</feature>
<dbReference type="RefSeq" id="XP_047844013.1">
    <property type="nucleotide sequence ID" value="XM_047988022.1"/>
</dbReference>